<evidence type="ECO:0000313" key="5">
    <source>
        <dbReference type="EMBL" id="SDZ42275.1"/>
    </source>
</evidence>
<dbReference type="EMBL" id="FNPI01000012">
    <property type="protein sequence ID" value="SDZ42275.1"/>
    <property type="molecule type" value="Genomic_DNA"/>
</dbReference>
<feature type="domain" description="HTH araC/xylS-type" evidence="4">
    <location>
        <begin position="8"/>
        <end position="106"/>
    </location>
</feature>
<reference evidence="6" key="1">
    <citation type="submission" date="2016-10" db="EMBL/GenBank/DDBJ databases">
        <authorList>
            <person name="Varghese N."/>
            <person name="Submissions S."/>
        </authorList>
    </citation>
    <scope>NUCLEOTIDE SEQUENCE [LARGE SCALE GENOMIC DNA]</scope>
    <source>
        <strain evidence="6">SP</strain>
    </source>
</reference>
<dbReference type="InterPro" id="IPR011256">
    <property type="entry name" value="Reg_factor_effector_dom_sf"/>
</dbReference>
<dbReference type="Gene3D" id="3.20.80.10">
    <property type="entry name" value="Regulatory factor, effector binding domain"/>
    <property type="match status" value="1"/>
</dbReference>
<keyword evidence="1" id="KW-0805">Transcription regulation</keyword>
<accession>A0A1H3SXP8</accession>
<dbReference type="STRING" id="1503961.SAMN05421736_11291"/>
<evidence type="ECO:0000313" key="6">
    <source>
        <dbReference type="Proteomes" id="UP000198935"/>
    </source>
</evidence>
<dbReference type="OrthoDB" id="9801123at2"/>
<dbReference type="InterPro" id="IPR029442">
    <property type="entry name" value="GyrI-like"/>
</dbReference>
<sequence>MNVLKDMNNALEYIEENLEDDLDMAEIANIARCSEFHFKKMFSYLSGITLLEYIRRRRLTMAGFELKNPKMKVIDVAIKYGYHSPDAFARAFHQLHGINPSEVNEKGRSLKAFPRMTFQFTIKGGDAMDYRIEEKEAFNLVGIKERIPLVYKGENPAITEMVRQLTENVYVKLDSLANVEPYGVYHASFNFTDRENEENAQLDHLIGVATTKKDWHGLYGYNVSARTWAIVTVSDHAPETIQNTWGRIYSEWLPSSNYEVAEGPEILLFAESIDNKNSHQHTEIWIPVQKMKQS</sequence>
<dbReference type="SMART" id="SM00871">
    <property type="entry name" value="AraC_E_bind"/>
    <property type="match status" value="1"/>
</dbReference>
<dbReference type="PANTHER" id="PTHR47504">
    <property type="entry name" value="RIGHT ORIGIN-BINDING PROTEIN"/>
    <property type="match status" value="1"/>
</dbReference>
<protein>
    <submittedName>
        <fullName evidence="5">AraC family transcriptional regulator</fullName>
    </submittedName>
</protein>
<dbReference type="Pfam" id="PF12833">
    <property type="entry name" value="HTH_18"/>
    <property type="match status" value="1"/>
</dbReference>
<dbReference type="GO" id="GO:0003700">
    <property type="term" value="F:DNA-binding transcription factor activity"/>
    <property type="evidence" value="ECO:0007669"/>
    <property type="project" value="InterPro"/>
</dbReference>
<dbReference type="InterPro" id="IPR050959">
    <property type="entry name" value="MarA-like"/>
</dbReference>
<dbReference type="SMART" id="SM00342">
    <property type="entry name" value="HTH_ARAC"/>
    <property type="match status" value="1"/>
</dbReference>
<dbReference type="InterPro" id="IPR010499">
    <property type="entry name" value="AraC_E-bd"/>
</dbReference>
<keyword evidence="2" id="KW-0238">DNA-binding</keyword>
<dbReference type="SUPFAM" id="SSF55136">
    <property type="entry name" value="Probable bacterial effector-binding domain"/>
    <property type="match status" value="1"/>
</dbReference>
<dbReference type="AlphaFoldDB" id="A0A1H3SXP8"/>
<evidence type="ECO:0000259" key="4">
    <source>
        <dbReference type="PROSITE" id="PS01124"/>
    </source>
</evidence>
<organism evidence="5 6">
    <name type="scientific">Evansella caseinilytica</name>
    <dbReference type="NCBI Taxonomy" id="1503961"/>
    <lineage>
        <taxon>Bacteria</taxon>
        <taxon>Bacillati</taxon>
        <taxon>Bacillota</taxon>
        <taxon>Bacilli</taxon>
        <taxon>Bacillales</taxon>
        <taxon>Bacillaceae</taxon>
        <taxon>Evansella</taxon>
    </lineage>
</organism>
<dbReference type="InterPro" id="IPR009057">
    <property type="entry name" value="Homeodomain-like_sf"/>
</dbReference>
<gene>
    <name evidence="5" type="ORF">SAMN05421736_11291</name>
</gene>
<dbReference type="Proteomes" id="UP000198935">
    <property type="component" value="Unassembled WGS sequence"/>
</dbReference>
<evidence type="ECO:0000256" key="2">
    <source>
        <dbReference type="ARBA" id="ARBA00023125"/>
    </source>
</evidence>
<keyword evidence="6" id="KW-1185">Reference proteome</keyword>
<dbReference type="InterPro" id="IPR018060">
    <property type="entry name" value="HTH_AraC"/>
</dbReference>
<dbReference type="Gene3D" id="1.10.10.60">
    <property type="entry name" value="Homeodomain-like"/>
    <property type="match status" value="2"/>
</dbReference>
<evidence type="ECO:0000256" key="3">
    <source>
        <dbReference type="ARBA" id="ARBA00023163"/>
    </source>
</evidence>
<dbReference type="SUPFAM" id="SSF46689">
    <property type="entry name" value="Homeodomain-like"/>
    <property type="match status" value="2"/>
</dbReference>
<dbReference type="Pfam" id="PF06445">
    <property type="entry name" value="GyrI-like"/>
    <property type="match status" value="1"/>
</dbReference>
<keyword evidence="3" id="KW-0804">Transcription</keyword>
<dbReference type="PANTHER" id="PTHR47504:SF5">
    <property type="entry name" value="RIGHT ORIGIN-BINDING PROTEIN"/>
    <property type="match status" value="1"/>
</dbReference>
<dbReference type="PROSITE" id="PS01124">
    <property type="entry name" value="HTH_ARAC_FAMILY_2"/>
    <property type="match status" value="1"/>
</dbReference>
<evidence type="ECO:0000256" key="1">
    <source>
        <dbReference type="ARBA" id="ARBA00023015"/>
    </source>
</evidence>
<name>A0A1H3SXP8_9BACI</name>
<proteinExistence type="predicted"/>
<dbReference type="GO" id="GO:0043565">
    <property type="term" value="F:sequence-specific DNA binding"/>
    <property type="evidence" value="ECO:0007669"/>
    <property type="project" value="InterPro"/>
</dbReference>